<feature type="region of interest" description="Disordered" evidence="1">
    <location>
        <begin position="1"/>
        <end position="30"/>
    </location>
</feature>
<organism evidence="2 3">
    <name type="scientific">Victivallis vadensis</name>
    <dbReference type="NCBI Taxonomy" id="172901"/>
    <lineage>
        <taxon>Bacteria</taxon>
        <taxon>Pseudomonadati</taxon>
        <taxon>Lentisphaerota</taxon>
        <taxon>Lentisphaeria</taxon>
        <taxon>Victivallales</taxon>
        <taxon>Victivallaceae</taxon>
        <taxon>Victivallis</taxon>
    </lineage>
</organism>
<proteinExistence type="predicted"/>
<evidence type="ECO:0000313" key="2">
    <source>
        <dbReference type="EMBL" id="PVY44570.1"/>
    </source>
</evidence>
<reference evidence="2 3" key="1">
    <citation type="submission" date="2018-04" db="EMBL/GenBank/DDBJ databases">
        <title>Genomic Encyclopedia of Type Strains, Phase IV (KMG-IV): sequencing the most valuable type-strain genomes for metagenomic binning, comparative biology and taxonomic classification.</title>
        <authorList>
            <person name="Goeker M."/>
        </authorList>
    </citation>
    <scope>NUCLEOTIDE SEQUENCE [LARGE SCALE GENOMIC DNA]</scope>
    <source>
        <strain evidence="2 3">DSM 14823</strain>
    </source>
</reference>
<evidence type="ECO:0000256" key="1">
    <source>
        <dbReference type="SAM" id="MobiDB-lite"/>
    </source>
</evidence>
<dbReference type="Proteomes" id="UP000245959">
    <property type="component" value="Unassembled WGS sequence"/>
</dbReference>
<dbReference type="GeneID" id="78294522"/>
<dbReference type="AlphaFoldDB" id="A0A2U1B7D2"/>
<sequence>MMQQKIQQNRRNRNSRMGVRNPYVGSGKVRETPYGPVMRLSFNREDLVKLAESLNEQGWVSFDILSCRRPGRAGMTHYGRLDAADRIPQWL</sequence>
<dbReference type="RefSeq" id="WP_116883202.1">
    <property type="nucleotide sequence ID" value="NZ_CAUFPP010000093.1"/>
</dbReference>
<name>A0A2U1B7D2_9BACT</name>
<dbReference type="EMBL" id="QEKH01000006">
    <property type="protein sequence ID" value="PVY44570.1"/>
    <property type="molecule type" value="Genomic_DNA"/>
</dbReference>
<accession>A0A2U1B7D2</accession>
<gene>
    <name evidence="2" type="ORF">C8D82_10688</name>
</gene>
<evidence type="ECO:0000313" key="3">
    <source>
        <dbReference type="Proteomes" id="UP000245959"/>
    </source>
</evidence>
<comment type="caution">
    <text evidence="2">The sequence shown here is derived from an EMBL/GenBank/DDBJ whole genome shotgun (WGS) entry which is preliminary data.</text>
</comment>
<keyword evidence="3" id="KW-1185">Reference proteome</keyword>
<protein>
    <submittedName>
        <fullName evidence="2">Uncharacterized protein</fullName>
    </submittedName>
</protein>